<evidence type="ECO:0000313" key="4">
    <source>
        <dbReference type="Proteomes" id="UP001172083"/>
    </source>
</evidence>
<comment type="similarity">
    <text evidence="1">Belongs to the carbon-nitrogen hydrolase superfamily. Nitrilase family.</text>
</comment>
<dbReference type="Gene3D" id="3.60.110.10">
    <property type="entry name" value="Carbon-nitrogen hydrolase"/>
    <property type="match status" value="1"/>
</dbReference>
<dbReference type="InterPro" id="IPR044149">
    <property type="entry name" value="Nitrilases_CHs"/>
</dbReference>
<sequence>MQTVKVAVVQAAPALFDLNKTLEKTAVLVKEAAQKGAQLILFPEAFIPAYPRGFTFGTVVGSRSEEGKKLWLRYWENAVNMQGKEIEKLGSIAKENKVYLAIGVIERAENGGTLYCTLLYFSPRGALLARHQKLKPTAAERVIWGEGDGSTLSTIKTELGVLGGLICWENYMPLARMSMYQKGVQLYLAPTADHRETWQTTMRHIATEGRCFVLSCNQFVTKSMYPPDLPTLEELKDQPEIMSKGGSVIINPQGEILAGPLWNEEGILYADLNMDDLHKSKMDFDVAGHYAREDVFQFAVLNQPETLNFQG</sequence>
<comment type="caution">
    <text evidence="3">The sequence shown here is derived from an EMBL/GenBank/DDBJ whole genome shotgun (WGS) entry which is preliminary data.</text>
</comment>
<dbReference type="PROSITE" id="PS50263">
    <property type="entry name" value="CN_HYDROLASE"/>
    <property type="match status" value="1"/>
</dbReference>
<feature type="domain" description="CN hydrolase" evidence="2">
    <location>
        <begin position="4"/>
        <end position="274"/>
    </location>
</feature>
<evidence type="ECO:0000259" key="2">
    <source>
        <dbReference type="PROSITE" id="PS50263"/>
    </source>
</evidence>
<dbReference type="Proteomes" id="UP001172083">
    <property type="component" value="Unassembled WGS sequence"/>
</dbReference>
<dbReference type="PANTHER" id="PTHR46044">
    <property type="entry name" value="NITRILASE"/>
    <property type="match status" value="1"/>
</dbReference>
<protein>
    <submittedName>
        <fullName evidence="3">Carbon-nitrogen hydrolase family protein</fullName>
    </submittedName>
</protein>
<evidence type="ECO:0000313" key="3">
    <source>
        <dbReference type="EMBL" id="MDN5214156.1"/>
    </source>
</evidence>
<dbReference type="InterPro" id="IPR003010">
    <property type="entry name" value="C-N_Hydrolase"/>
</dbReference>
<dbReference type="CDD" id="cd07564">
    <property type="entry name" value="nitrilases_CHs"/>
    <property type="match status" value="1"/>
</dbReference>
<evidence type="ECO:0000256" key="1">
    <source>
        <dbReference type="ARBA" id="ARBA00008129"/>
    </source>
</evidence>
<dbReference type="InterPro" id="IPR000132">
    <property type="entry name" value="Nitrilase/CN_hydratase_CS"/>
</dbReference>
<dbReference type="PROSITE" id="PS00921">
    <property type="entry name" value="NITRIL_CHT_2"/>
    <property type="match status" value="1"/>
</dbReference>
<dbReference type="SUPFAM" id="SSF56317">
    <property type="entry name" value="Carbon-nitrogen hydrolase"/>
    <property type="match status" value="1"/>
</dbReference>
<dbReference type="PANTHER" id="PTHR46044:SF1">
    <property type="entry name" value="CN HYDROLASE DOMAIN-CONTAINING PROTEIN"/>
    <property type="match status" value="1"/>
</dbReference>
<keyword evidence="3" id="KW-0378">Hydrolase</keyword>
<reference evidence="3" key="1">
    <citation type="submission" date="2023-06" db="EMBL/GenBank/DDBJ databases">
        <title>Genomic of Agaribacillus aureum.</title>
        <authorList>
            <person name="Wang G."/>
        </authorList>
    </citation>
    <scope>NUCLEOTIDE SEQUENCE</scope>
    <source>
        <strain evidence="3">BMA12</strain>
    </source>
</reference>
<dbReference type="EMBL" id="JAUJEB010000004">
    <property type="protein sequence ID" value="MDN5214156.1"/>
    <property type="molecule type" value="Genomic_DNA"/>
</dbReference>
<dbReference type="Pfam" id="PF00795">
    <property type="entry name" value="CN_hydrolase"/>
    <property type="match status" value="1"/>
</dbReference>
<gene>
    <name evidence="3" type="ORF">QQ020_18915</name>
</gene>
<keyword evidence="4" id="KW-1185">Reference proteome</keyword>
<organism evidence="3 4">
    <name type="scientific">Agaribacillus aureus</name>
    <dbReference type="NCBI Taxonomy" id="3051825"/>
    <lineage>
        <taxon>Bacteria</taxon>
        <taxon>Pseudomonadati</taxon>
        <taxon>Bacteroidota</taxon>
        <taxon>Cytophagia</taxon>
        <taxon>Cytophagales</taxon>
        <taxon>Splendidivirgaceae</taxon>
        <taxon>Agaribacillus</taxon>
    </lineage>
</organism>
<name>A0ABT8LA92_9BACT</name>
<proteinExistence type="inferred from homology"/>
<dbReference type="GO" id="GO:0016787">
    <property type="term" value="F:hydrolase activity"/>
    <property type="evidence" value="ECO:0007669"/>
    <property type="project" value="UniProtKB-KW"/>
</dbReference>
<accession>A0ABT8LA92</accession>
<dbReference type="InterPro" id="IPR036526">
    <property type="entry name" value="C-N_Hydrolase_sf"/>
</dbReference>